<dbReference type="Gene3D" id="1.10.1740.10">
    <property type="match status" value="1"/>
</dbReference>
<dbReference type="InterPro" id="IPR007627">
    <property type="entry name" value="RNA_pol_sigma70_r2"/>
</dbReference>
<dbReference type="InterPro" id="IPR014284">
    <property type="entry name" value="RNA_pol_sigma-70_dom"/>
</dbReference>
<feature type="domain" description="RNA polymerase sigma-70 region 2" evidence="5">
    <location>
        <begin position="27"/>
        <end position="90"/>
    </location>
</feature>
<evidence type="ECO:0000259" key="5">
    <source>
        <dbReference type="Pfam" id="PF04542"/>
    </source>
</evidence>
<dbReference type="InterPro" id="IPR013325">
    <property type="entry name" value="RNA_pol_sigma_r2"/>
</dbReference>
<evidence type="ECO:0000259" key="6">
    <source>
        <dbReference type="Pfam" id="PF08281"/>
    </source>
</evidence>
<dbReference type="GO" id="GO:0016987">
    <property type="term" value="F:sigma factor activity"/>
    <property type="evidence" value="ECO:0007669"/>
    <property type="project" value="UniProtKB-KW"/>
</dbReference>
<keyword evidence="2" id="KW-0805">Transcription regulation</keyword>
<dbReference type="NCBIfam" id="TIGR02985">
    <property type="entry name" value="Sig70_bacteroi1"/>
    <property type="match status" value="1"/>
</dbReference>
<evidence type="ECO:0000256" key="3">
    <source>
        <dbReference type="ARBA" id="ARBA00023082"/>
    </source>
</evidence>
<dbReference type="GO" id="GO:0006352">
    <property type="term" value="P:DNA-templated transcription initiation"/>
    <property type="evidence" value="ECO:0007669"/>
    <property type="project" value="InterPro"/>
</dbReference>
<evidence type="ECO:0000256" key="2">
    <source>
        <dbReference type="ARBA" id="ARBA00023015"/>
    </source>
</evidence>
<keyword evidence="3" id="KW-0731">Sigma factor</keyword>
<dbReference type="KEGG" id="smiz:4412673_03613"/>
<dbReference type="EMBL" id="LT906468">
    <property type="protein sequence ID" value="SNV60464.1"/>
    <property type="molecule type" value="Genomic_DNA"/>
</dbReference>
<dbReference type="InterPro" id="IPR036388">
    <property type="entry name" value="WH-like_DNA-bd_sf"/>
</dbReference>
<dbReference type="InterPro" id="IPR013249">
    <property type="entry name" value="RNA_pol_sigma70_r4_t2"/>
</dbReference>
<dbReference type="GO" id="GO:0003677">
    <property type="term" value="F:DNA binding"/>
    <property type="evidence" value="ECO:0007669"/>
    <property type="project" value="InterPro"/>
</dbReference>
<sequence>MLFHDLSDEELFLLLKEGDERALNAIVKRYWQPLFQMAAYTLKDLQECEDIIQNIFVRIWERKEKIDFNYSLKAYLFASTRYGIYNHVKKMHLQENSLSQKDFQFIEYYNPENELECKELLENVEKIVNSLPNQCRTIYQLSRNEKLSHQEISSLLNITPKTVENQITIALRRIRTGLGKVLFLL</sequence>
<keyword evidence="4" id="KW-0804">Transcription</keyword>
<dbReference type="RefSeq" id="WP_093099169.1">
    <property type="nucleotide sequence ID" value="NZ_FNGK01000004.1"/>
</dbReference>
<evidence type="ECO:0000313" key="8">
    <source>
        <dbReference type="Proteomes" id="UP000215355"/>
    </source>
</evidence>
<dbReference type="InterPro" id="IPR039425">
    <property type="entry name" value="RNA_pol_sigma-70-like"/>
</dbReference>
<name>A0AAJ5C1W3_9SPHI</name>
<dbReference type="InterPro" id="IPR013324">
    <property type="entry name" value="RNA_pol_sigma_r3/r4-like"/>
</dbReference>
<evidence type="ECO:0000256" key="1">
    <source>
        <dbReference type="ARBA" id="ARBA00010641"/>
    </source>
</evidence>
<dbReference type="SUPFAM" id="SSF88659">
    <property type="entry name" value="Sigma3 and sigma4 domains of RNA polymerase sigma factors"/>
    <property type="match status" value="1"/>
</dbReference>
<organism evidence="7 8">
    <name type="scientific">Sphingobacterium mizutaii</name>
    <dbReference type="NCBI Taxonomy" id="1010"/>
    <lineage>
        <taxon>Bacteria</taxon>
        <taxon>Pseudomonadati</taxon>
        <taxon>Bacteroidota</taxon>
        <taxon>Sphingobacteriia</taxon>
        <taxon>Sphingobacteriales</taxon>
        <taxon>Sphingobacteriaceae</taxon>
        <taxon>Sphingobacterium</taxon>
    </lineage>
</organism>
<dbReference type="Pfam" id="PF04542">
    <property type="entry name" value="Sigma70_r2"/>
    <property type="match status" value="1"/>
</dbReference>
<accession>A0AAJ5C1W3</accession>
<protein>
    <submittedName>
        <fullName evidence="7">Sigma-24</fullName>
    </submittedName>
</protein>
<comment type="similarity">
    <text evidence="1">Belongs to the sigma-70 factor family. ECF subfamily.</text>
</comment>
<dbReference type="AlphaFoldDB" id="A0AAJ5C1W3"/>
<dbReference type="SUPFAM" id="SSF88946">
    <property type="entry name" value="Sigma2 domain of RNA polymerase sigma factors"/>
    <property type="match status" value="1"/>
</dbReference>
<dbReference type="Proteomes" id="UP000215355">
    <property type="component" value="Chromosome 1"/>
</dbReference>
<dbReference type="InterPro" id="IPR014327">
    <property type="entry name" value="RNA_pol_sigma70_bacteroid"/>
</dbReference>
<reference evidence="7 8" key="1">
    <citation type="submission" date="2017-06" db="EMBL/GenBank/DDBJ databases">
        <authorList>
            <consortium name="Pathogen Informatics"/>
        </authorList>
    </citation>
    <scope>NUCLEOTIDE SEQUENCE [LARGE SCALE GENOMIC DNA]</scope>
    <source>
        <strain evidence="7 8">NCTC12149</strain>
    </source>
</reference>
<dbReference type="NCBIfam" id="TIGR02937">
    <property type="entry name" value="sigma70-ECF"/>
    <property type="match status" value="1"/>
</dbReference>
<evidence type="ECO:0000313" key="7">
    <source>
        <dbReference type="EMBL" id="SNV60464.1"/>
    </source>
</evidence>
<dbReference type="Gene3D" id="1.10.10.10">
    <property type="entry name" value="Winged helix-like DNA-binding domain superfamily/Winged helix DNA-binding domain"/>
    <property type="match status" value="1"/>
</dbReference>
<dbReference type="PANTHER" id="PTHR43133:SF46">
    <property type="entry name" value="RNA POLYMERASE SIGMA-70 FACTOR ECF SUBFAMILY"/>
    <property type="match status" value="1"/>
</dbReference>
<proteinExistence type="inferred from homology"/>
<feature type="domain" description="RNA polymerase sigma factor 70 region 4 type 2" evidence="6">
    <location>
        <begin position="122"/>
        <end position="173"/>
    </location>
</feature>
<evidence type="ECO:0000256" key="4">
    <source>
        <dbReference type="ARBA" id="ARBA00023163"/>
    </source>
</evidence>
<dbReference type="Pfam" id="PF08281">
    <property type="entry name" value="Sigma70_r4_2"/>
    <property type="match status" value="1"/>
</dbReference>
<gene>
    <name evidence="7" type="primary">rpoE_7</name>
    <name evidence="7" type="ORF">SAMEA4412673_03613</name>
</gene>
<dbReference type="PANTHER" id="PTHR43133">
    <property type="entry name" value="RNA POLYMERASE ECF-TYPE SIGMA FACTO"/>
    <property type="match status" value="1"/>
</dbReference>